<dbReference type="InterPro" id="IPR050857">
    <property type="entry name" value="D-2-hydroxyacid_DH"/>
</dbReference>
<dbReference type="PANTHER" id="PTHR42789:SF1">
    <property type="entry name" value="D-ISOMER SPECIFIC 2-HYDROXYACID DEHYDROGENASE FAMILY PROTEIN (AFU_ORTHOLOGUE AFUA_6G10090)"/>
    <property type="match status" value="1"/>
</dbReference>
<dbReference type="InterPro" id="IPR006140">
    <property type="entry name" value="D-isomer_DH_NAD-bd"/>
</dbReference>
<comment type="similarity">
    <text evidence="1">Belongs to the D-isomer specific 2-hydroxyacid dehydrogenase family.</text>
</comment>
<accession>A0A644USG1</accession>
<dbReference type="Pfam" id="PF02826">
    <property type="entry name" value="2-Hacid_dh_C"/>
    <property type="match status" value="1"/>
</dbReference>
<dbReference type="SUPFAM" id="SSF51735">
    <property type="entry name" value="NAD(P)-binding Rossmann-fold domains"/>
    <property type="match status" value="1"/>
</dbReference>
<keyword evidence="3" id="KW-0520">NAD</keyword>
<evidence type="ECO:0000313" key="6">
    <source>
        <dbReference type="EMBL" id="MPL81633.1"/>
    </source>
</evidence>
<dbReference type="PROSITE" id="PS00670">
    <property type="entry name" value="D_2_HYDROXYACID_DH_2"/>
    <property type="match status" value="1"/>
</dbReference>
<organism evidence="6">
    <name type="scientific">bioreactor metagenome</name>
    <dbReference type="NCBI Taxonomy" id="1076179"/>
    <lineage>
        <taxon>unclassified sequences</taxon>
        <taxon>metagenomes</taxon>
        <taxon>ecological metagenomes</taxon>
    </lineage>
</organism>
<evidence type="ECO:0000256" key="1">
    <source>
        <dbReference type="ARBA" id="ARBA00005854"/>
    </source>
</evidence>
<dbReference type="PROSITE" id="PS00671">
    <property type="entry name" value="D_2_HYDROXYACID_DH_3"/>
    <property type="match status" value="1"/>
</dbReference>
<protein>
    <submittedName>
        <fullName evidence="6">Putative 2-hydroxyacid dehydrogenase</fullName>
        <ecNumber evidence="6">1.1.1.-</ecNumber>
    </submittedName>
</protein>
<feature type="domain" description="D-isomer specific 2-hydroxyacid dehydrogenase catalytic" evidence="4">
    <location>
        <begin position="27"/>
        <end position="331"/>
    </location>
</feature>
<dbReference type="InterPro" id="IPR036291">
    <property type="entry name" value="NAD(P)-bd_dom_sf"/>
</dbReference>
<proteinExistence type="inferred from homology"/>
<dbReference type="FunFam" id="3.40.50.720:FF:000203">
    <property type="entry name" value="D-3-phosphoglycerate dehydrogenase (SerA)"/>
    <property type="match status" value="1"/>
</dbReference>
<sequence length="334" mass="36915">MFKFGACKEFITNDMKKILVTFDMFREGFAELENKYEVTFPNGRDFSYDEISEMIPQYDVLCSMFDFPVDKALIDRGVNLKLIANYAVGYNNIDVAYALSKGLTVANTPDPVTAPTANLALGLMLDTARRITECDRKLRTLGKAMKVGVLENLGVSITGQTLGIIGLGRIGKALCKRARACGMNVIYNNRRPLYIEEETKLGASFVSMEELLAQSDFVSLNVPYNQDTYHIIGEPELKQMKPSAILINTGRGPLVDEHALVKALQEGTIRGAGLDVFEFGDYPLPELLEMDNVVLTPHIGTQTMDARIAMARAVANNVIGFLEGDRAVSRVIRP</sequence>
<feature type="domain" description="D-isomer specific 2-hydroxyacid dehydrogenase NAD-binding" evidence="5">
    <location>
        <begin position="121"/>
        <end position="300"/>
    </location>
</feature>
<dbReference type="EMBL" id="VSSQ01000152">
    <property type="protein sequence ID" value="MPL81633.1"/>
    <property type="molecule type" value="Genomic_DNA"/>
</dbReference>
<dbReference type="GO" id="GO:0016616">
    <property type="term" value="F:oxidoreductase activity, acting on the CH-OH group of donors, NAD or NADP as acceptor"/>
    <property type="evidence" value="ECO:0007669"/>
    <property type="project" value="InterPro"/>
</dbReference>
<dbReference type="InterPro" id="IPR029753">
    <property type="entry name" value="D-isomer_DH_CS"/>
</dbReference>
<dbReference type="InterPro" id="IPR006139">
    <property type="entry name" value="D-isomer_2_OHA_DH_cat_dom"/>
</dbReference>
<dbReference type="PANTHER" id="PTHR42789">
    <property type="entry name" value="D-ISOMER SPECIFIC 2-HYDROXYACID DEHYDROGENASE FAMILY PROTEIN (AFU_ORTHOLOGUE AFUA_6G10090)"/>
    <property type="match status" value="1"/>
</dbReference>
<evidence type="ECO:0000256" key="3">
    <source>
        <dbReference type="ARBA" id="ARBA00023027"/>
    </source>
</evidence>
<evidence type="ECO:0000259" key="5">
    <source>
        <dbReference type="Pfam" id="PF02826"/>
    </source>
</evidence>
<name>A0A644USG1_9ZZZZ</name>
<dbReference type="GO" id="GO:0051287">
    <property type="term" value="F:NAD binding"/>
    <property type="evidence" value="ECO:0007669"/>
    <property type="project" value="InterPro"/>
</dbReference>
<dbReference type="Gene3D" id="3.40.50.720">
    <property type="entry name" value="NAD(P)-binding Rossmann-like Domain"/>
    <property type="match status" value="2"/>
</dbReference>
<dbReference type="AlphaFoldDB" id="A0A644USG1"/>
<comment type="caution">
    <text evidence="6">The sequence shown here is derived from an EMBL/GenBank/DDBJ whole genome shotgun (WGS) entry which is preliminary data.</text>
</comment>
<reference evidence="6" key="1">
    <citation type="submission" date="2019-08" db="EMBL/GenBank/DDBJ databases">
        <authorList>
            <person name="Kucharzyk K."/>
            <person name="Murdoch R.W."/>
            <person name="Higgins S."/>
            <person name="Loffler F."/>
        </authorList>
    </citation>
    <scope>NUCLEOTIDE SEQUENCE</scope>
</reference>
<dbReference type="CDD" id="cd12178">
    <property type="entry name" value="2-Hacid_dh_13"/>
    <property type="match status" value="1"/>
</dbReference>
<dbReference type="Pfam" id="PF00389">
    <property type="entry name" value="2-Hacid_dh"/>
    <property type="match status" value="1"/>
</dbReference>
<gene>
    <name evidence="6" type="ORF">SDC9_27561</name>
</gene>
<keyword evidence="2 6" id="KW-0560">Oxidoreductase</keyword>
<evidence type="ECO:0000259" key="4">
    <source>
        <dbReference type="Pfam" id="PF00389"/>
    </source>
</evidence>
<evidence type="ECO:0000256" key="2">
    <source>
        <dbReference type="ARBA" id="ARBA00023002"/>
    </source>
</evidence>
<dbReference type="SUPFAM" id="SSF52283">
    <property type="entry name" value="Formate/glycerate dehydrogenase catalytic domain-like"/>
    <property type="match status" value="1"/>
</dbReference>
<dbReference type="EC" id="1.1.1.-" evidence="6"/>